<sequence>MAIYRIAIGSPGEAGQPDAIRAAFAEFFSMIIFVFAGEGSGMAYNKLTNGGGATPAGLIAASLSHAFGLFVAVSVGANISGGHVNPAVTFGAFVGGNITLLRSILYWIAQLLGSVVACILLKSATGGMKGNVGIIAPIAIGFIVGANILVGGAFDGASMNPAVSFGPAVVSWQWTHHWVYWVGPFIGAAIAAIIYDNIFIGDDGHEPLSSSDF</sequence>
<dbReference type="SUPFAM" id="SSF81338">
    <property type="entry name" value="Aquaporin-like"/>
    <property type="match status" value="1"/>
</dbReference>
<organism evidence="8 9">
    <name type="scientific">Lupinus luteus</name>
    <name type="common">European yellow lupine</name>
    <dbReference type="NCBI Taxonomy" id="3873"/>
    <lineage>
        <taxon>Eukaryota</taxon>
        <taxon>Viridiplantae</taxon>
        <taxon>Streptophyta</taxon>
        <taxon>Embryophyta</taxon>
        <taxon>Tracheophyta</taxon>
        <taxon>Spermatophyta</taxon>
        <taxon>Magnoliopsida</taxon>
        <taxon>eudicotyledons</taxon>
        <taxon>Gunneridae</taxon>
        <taxon>Pentapetalae</taxon>
        <taxon>rosids</taxon>
        <taxon>fabids</taxon>
        <taxon>Fabales</taxon>
        <taxon>Fabaceae</taxon>
        <taxon>Papilionoideae</taxon>
        <taxon>50 kb inversion clade</taxon>
        <taxon>genistoids sensu lato</taxon>
        <taxon>core genistoids</taxon>
        <taxon>Genisteae</taxon>
        <taxon>Lupinus</taxon>
    </lineage>
</organism>
<comment type="similarity">
    <text evidence="6">Belongs to the MIP/aquaporin (TC 1.A.8) family.</text>
</comment>
<keyword evidence="4 7" id="KW-1133">Transmembrane helix</keyword>
<dbReference type="PROSITE" id="PS00221">
    <property type="entry name" value="MIP"/>
    <property type="match status" value="1"/>
</dbReference>
<feature type="transmembrane region" description="Helical" evidence="7">
    <location>
        <begin position="178"/>
        <end position="195"/>
    </location>
</feature>
<dbReference type="InterPro" id="IPR023271">
    <property type="entry name" value="Aquaporin-like"/>
</dbReference>
<dbReference type="GO" id="GO:0016020">
    <property type="term" value="C:membrane"/>
    <property type="evidence" value="ECO:0007669"/>
    <property type="project" value="UniProtKB-SubCell"/>
</dbReference>
<comment type="subcellular location">
    <subcellularLocation>
        <location evidence="1">Membrane</location>
        <topology evidence="1">Multi-pass membrane protein</topology>
    </subcellularLocation>
</comment>
<dbReference type="InterPro" id="IPR000425">
    <property type="entry name" value="MIP"/>
</dbReference>
<comment type="caution">
    <text evidence="8">The sequence shown here is derived from an EMBL/GenBank/DDBJ whole genome shotgun (WGS) entry which is preliminary data.</text>
</comment>
<dbReference type="PANTHER" id="PTHR45665:SF21">
    <property type="entry name" value="AQUAPORIN TIP1-3"/>
    <property type="match status" value="1"/>
</dbReference>
<dbReference type="PRINTS" id="PR00783">
    <property type="entry name" value="MINTRINSICP"/>
</dbReference>
<protein>
    <submittedName>
        <fullName evidence="8">Uncharacterized protein</fullName>
    </submittedName>
</protein>
<keyword evidence="5 7" id="KW-0472">Membrane</keyword>
<gene>
    <name evidence="8" type="ORF">LLUT_LOCUS15714</name>
</gene>
<evidence type="ECO:0000256" key="3">
    <source>
        <dbReference type="ARBA" id="ARBA00022692"/>
    </source>
</evidence>
<evidence type="ECO:0000256" key="1">
    <source>
        <dbReference type="ARBA" id="ARBA00004141"/>
    </source>
</evidence>
<dbReference type="EMBL" id="CAXHTB010000011">
    <property type="protein sequence ID" value="CAL0314654.1"/>
    <property type="molecule type" value="Genomic_DNA"/>
</dbReference>
<dbReference type="Proteomes" id="UP001497480">
    <property type="component" value="Unassembled WGS sequence"/>
</dbReference>
<evidence type="ECO:0000313" key="8">
    <source>
        <dbReference type="EMBL" id="CAL0314654.1"/>
    </source>
</evidence>
<feature type="transmembrane region" description="Helical" evidence="7">
    <location>
        <begin position="100"/>
        <end position="121"/>
    </location>
</feature>
<evidence type="ECO:0000256" key="4">
    <source>
        <dbReference type="ARBA" id="ARBA00022989"/>
    </source>
</evidence>
<dbReference type="PANTHER" id="PTHR45665">
    <property type="entry name" value="AQUAPORIN-8"/>
    <property type="match status" value="1"/>
</dbReference>
<keyword evidence="2 6" id="KW-0813">Transport</keyword>
<keyword evidence="9" id="KW-1185">Reference proteome</keyword>
<accession>A0AAV1X036</accession>
<reference evidence="8 9" key="1">
    <citation type="submission" date="2024-03" db="EMBL/GenBank/DDBJ databases">
        <authorList>
            <person name="Martinez-Hernandez J."/>
        </authorList>
    </citation>
    <scope>NUCLEOTIDE SEQUENCE [LARGE SCALE GENOMIC DNA]</scope>
</reference>
<dbReference type="GO" id="GO:0015250">
    <property type="term" value="F:water channel activity"/>
    <property type="evidence" value="ECO:0007669"/>
    <property type="project" value="TreeGrafter"/>
</dbReference>
<evidence type="ECO:0000256" key="2">
    <source>
        <dbReference type="ARBA" id="ARBA00022448"/>
    </source>
</evidence>
<evidence type="ECO:0000256" key="7">
    <source>
        <dbReference type="SAM" id="Phobius"/>
    </source>
</evidence>
<dbReference type="AlphaFoldDB" id="A0AAV1X036"/>
<dbReference type="Pfam" id="PF00230">
    <property type="entry name" value="MIP"/>
    <property type="match status" value="2"/>
</dbReference>
<evidence type="ECO:0000313" key="9">
    <source>
        <dbReference type="Proteomes" id="UP001497480"/>
    </source>
</evidence>
<dbReference type="Gene3D" id="1.20.1080.10">
    <property type="entry name" value="Glycerol uptake facilitator protein"/>
    <property type="match status" value="2"/>
</dbReference>
<name>A0AAV1X036_LUPLU</name>
<feature type="transmembrane region" description="Helical" evidence="7">
    <location>
        <begin position="133"/>
        <end position="154"/>
    </location>
</feature>
<feature type="transmembrane region" description="Helical" evidence="7">
    <location>
        <begin position="19"/>
        <end position="37"/>
    </location>
</feature>
<evidence type="ECO:0000256" key="6">
    <source>
        <dbReference type="RuleBase" id="RU000477"/>
    </source>
</evidence>
<dbReference type="InterPro" id="IPR022357">
    <property type="entry name" value="MIP_CS"/>
</dbReference>
<evidence type="ECO:0000256" key="5">
    <source>
        <dbReference type="ARBA" id="ARBA00023136"/>
    </source>
</evidence>
<proteinExistence type="inferred from homology"/>
<dbReference type="InterPro" id="IPR034294">
    <property type="entry name" value="Aquaporin_transptr"/>
</dbReference>
<keyword evidence="3 6" id="KW-0812">Transmembrane</keyword>
<feature type="transmembrane region" description="Helical" evidence="7">
    <location>
        <begin position="58"/>
        <end position="80"/>
    </location>
</feature>